<sequence length="600" mass="68200">MENDISFFLSKGEVILSGDFNARTGGLNDFIQNDGVNDNFTDCPVPEDYTPDLPLERNQLDQKNNLHGNLLVNICKSSQMRIVNGRFLGDSLGYFTFYNSNGKSTVDYMLTSQNLFYTINNFMVKPPTDLSDHCLIALNIFNFKNSKEIDKEELWSLPGTFKWADQSKDIYIDALLEEKSVEDILSLNKLIDDNNFNDIDFLVTKTNEIYLEAAKKSVSFKANLKKSKMQRHTKKAKPKKVWMSNDCLLLRKEVRSLGNRLAKAPNNNALRLTYCNCKREYNKLKNKLKKDFFHSLIKQINEINPKNTKEFWGSINNYKKKNNNCEPAISAKEWEIHYKNLLASSNNDKTDTNQNIENKNHNFSNTSLNVPITCKEIKDCIKKLKKGKSGGPDLIINEFLKVGVEITHSCDSFNPNSAQGVPSPSDKVTHELPSITVNLHVQCTKQFSSFAKCTKQLSSVLKSTKQLFSSVVNSAQQFASDVISYHQSASSVNSAKQLGSTSVEDDRPEFTVPNKFPTSSSLSENHNQPHTTCTDMNYNTSFGYSATAFTDNYSQTTWTLQDDEAGREGKIIDPQKRSSKHNLECKKRREVEVENRRLRT</sequence>
<evidence type="ECO:0000313" key="2">
    <source>
        <dbReference type="EMBL" id="CAG2246517.1"/>
    </source>
</evidence>
<evidence type="ECO:0000313" key="3">
    <source>
        <dbReference type="Proteomes" id="UP000683360"/>
    </source>
</evidence>
<protein>
    <recommendedName>
        <fullName evidence="4">Endonuclease/exonuclease/phosphatase domain-containing protein</fullName>
    </recommendedName>
</protein>
<organism evidence="2 3">
    <name type="scientific">Mytilus edulis</name>
    <name type="common">Blue mussel</name>
    <dbReference type="NCBI Taxonomy" id="6550"/>
    <lineage>
        <taxon>Eukaryota</taxon>
        <taxon>Metazoa</taxon>
        <taxon>Spiralia</taxon>
        <taxon>Lophotrochozoa</taxon>
        <taxon>Mollusca</taxon>
        <taxon>Bivalvia</taxon>
        <taxon>Autobranchia</taxon>
        <taxon>Pteriomorphia</taxon>
        <taxon>Mytilida</taxon>
        <taxon>Mytiloidea</taxon>
        <taxon>Mytilidae</taxon>
        <taxon>Mytilinae</taxon>
        <taxon>Mytilus</taxon>
    </lineage>
</organism>
<dbReference type="OrthoDB" id="6158878at2759"/>
<gene>
    <name evidence="2" type="ORF">MEDL_58508</name>
</gene>
<comment type="caution">
    <text evidence="2">The sequence shown here is derived from an EMBL/GenBank/DDBJ whole genome shotgun (WGS) entry which is preliminary data.</text>
</comment>
<dbReference type="Proteomes" id="UP000683360">
    <property type="component" value="Unassembled WGS sequence"/>
</dbReference>
<reference evidence="2" key="1">
    <citation type="submission" date="2021-03" db="EMBL/GenBank/DDBJ databases">
        <authorList>
            <person name="Bekaert M."/>
        </authorList>
    </citation>
    <scope>NUCLEOTIDE SEQUENCE</scope>
</reference>
<accession>A0A8S3UKA7</accession>
<feature type="region of interest" description="Disordered" evidence="1">
    <location>
        <begin position="494"/>
        <end position="529"/>
    </location>
</feature>
<dbReference type="AlphaFoldDB" id="A0A8S3UKA7"/>
<proteinExistence type="predicted"/>
<dbReference type="InterPro" id="IPR036691">
    <property type="entry name" value="Endo/exonu/phosph_ase_sf"/>
</dbReference>
<keyword evidence="3" id="KW-1185">Reference proteome</keyword>
<name>A0A8S3UKA7_MYTED</name>
<feature type="compositionally biased region" description="Polar residues" evidence="1">
    <location>
        <begin position="516"/>
        <end position="529"/>
    </location>
</feature>
<dbReference type="Gene3D" id="3.60.10.10">
    <property type="entry name" value="Endonuclease/exonuclease/phosphatase"/>
    <property type="match status" value="1"/>
</dbReference>
<evidence type="ECO:0000256" key="1">
    <source>
        <dbReference type="SAM" id="MobiDB-lite"/>
    </source>
</evidence>
<dbReference type="EMBL" id="CAJPWZ010002871">
    <property type="protein sequence ID" value="CAG2246517.1"/>
    <property type="molecule type" value="Genomic_DNA"/>
</dbReference>
<dbReference type="SUPFAM" id="SSF56219">
    <property type="entry name" value="DNase I-like"/>
    <property type="match status" value="1"/>
</dbReference>
<evidence type="ECO:0008006" key="4">
    <source>
        <dbReference type="Google" id="ProtNLM"/>
    </source>
</evidence>